<dbReference type="Proteomes" id="UP000002791">
    <property type="component" value="Chromosome"/>
</dbReference>
<evidence type="ECO:0000313" key="1">
    <source>
        <dbReference type="EMBL" id="EHR60204.1"/>
    </source>
</evidence>
<dbReference type="STRING" id="882082.SaccyDRAFT_1295"/>
<organism evidence="1 2">
    <name type="scientific">Saccharomonospora cyanea NA-134</name>
    <dbReference type="NCBI Taxonomy" id="882082"/>
    <lineage>
        <taxon>Bacteria</taxon>
        <taxon>Bacillati</taxon>
        <taxon>Actinomycetota</taxon>
        <taxon>Actinomycetes</taxon>
        <taxon>Pseudonocardiales</taxon>
        <taxon>Pseudonocardiaceae</taxon>
        <taxon>Saccharomonospora</taxon>
    </lineage>
</organism>
<dbReference type="AlphaFoldDB" id="H5XCI9"/>
<dbReference type="OrthoDB" id="3556337at2"/>
<dbReference type="RefSeq" id="WP_005454625.1">
    <property type="nucleotide sequence ID" value="NZ_CM001440.1"/>
</dbReference>
<gene>
    <name evidence="1" type="ORF">SaccyDRAFT_1295</name>
</gene>
<proteinExistence type="predicted"/>
<dbReference type="EMBL" id="CM001440">
    <property type="protein sequence ID" value="EHR60204.1"/>
    <property type="molecule type" value="Genomic_DNA"/>
</dbReference>
<evidence type="ECO:0000313" key="2">
    <source>
        <dbReference type="Proteomes" id="UP000002791"/>
    </source>
</evidence>
<dbReference type="SUPFAM" id="SSF140453">
    <property type="entry name" value="EsxAB dimer-like"/>
    <property type="match status" value="1"/>
</dbReference>
<dbReference type="HOGENOM" id="CLU_1460286_0_0_11"/>
<dbReference type="eggNOG" id="ENOG503470S">
    <property type="taxonomic scope" value="Bacteria"/>
</dbReference>
<protein>
    <recommendedName>
        <fullName evidence="3">WXG repeat protein</fullName>
    </recommendedName>
</protein>
<reference evidence="1 2" key="1">
    <citation type="submission" date="2011-11" db="EMBL/GenBank/DDBJ databases">
        <title>The Noncontiguous Finished sequence of Saccharomonospora cyanea NA-134.</title>
        <authorList>
            <consortium name="US DOE Joint Genome Institute"/>
            <person name="Lucas S."/>
            <person name="Han J."/>
            <person name="Lapidus A."/>
            <person name="Cheng J.-F."/>
            <person name="Goodwin L."/>
            <person name="Pitluck S."/>
            <person name="Peters L."/>
            <person name="Ovchinnikova G."/>
            <person name="Lu M."/>
            <person name="Detter J.C."/>
            <person name="Han C."/>
            <person name="Tapia R."/>
            <person name="Land M."/>
            <person name="Hauser L."/>
            <person name="Kyrpides N."/>
            <person name="Ivanova N."/>
            <person name="Pagani I."/>
            <person name="Brambilla E.-M."/>
            <person name="Klenk H.-P."/>
            <person name="Woyke T."/>
        </authorList>
    </citation>
    <scope>NUCLEOTIDE SEQUENCE [LARGE SCALE GENOMIC DNA]</scope>
    <source>
        <strain evidence="1 2">NA-134</strain>
    </source>
</reference>
<sequence length="184" mass="18363">MGFRHPALGGATTSSELGLLAKAADTLGSPNPIQALRHVDCDPPAVAELAARLAESAEVLEDASADLGTALGEIGTGWSGAGHEAFAESAAAVQHRYKETTARTHDGAQGGAEVASTLDSLAGTVADRALSVAGGAAEASRRVLAGESGDSAEVVNEACRTIVLTVQDAVRSIGDLAGKLANHA</sequence>
<evidence type="ECO:0008006" key="3">
    <source>
        <dbReference type="Google" id="ProtNLM"/>
    </source>
</evidence>
<dbReference type="Gene3D" id="1.10.287.1060">
    <property type="entry name" value="ESAT-6-like"/>
    <property type="match status" value="1"/>
</dbReference>
<keyword evidence="2" id="KW-1185">Reference proteome</keyword>
<accession>H5XCI9</accession>
<name>H5XCI9_9PSEU</name>
<dbReference type="InterPro" id="IPR036689">
    <property type="entry name" value="ESAT-6-like_sf"/>
</dbReference>